<feature type="region of interest" description="Sigma-70 factor domain-2" evidence="6">
    <location>
        <begin position="143"/>
        <end position="213"/>
    </location>
</feature>
<dbReference type="Gene3D" id="1.10.10.10">
    <property type="entry name" value="Winged helix-like DNA-binding domain superfamily/Winged helix DNA-binding domain"/>
    <property type="match status" value="2"/>
</dbReference>
<dbReference type="InterPro" id="IPR007630">
    <property type="entry name" value="RNA_pol_sigma70_r4"/>
</dbReference>
<dbReference type="InterPro" id="IPR013324">
    <property type="entry name" value="RNA_pol_sigma_r3/r4-like"/>
</dbReference>
<dbReference type="Pfam" id="PF04542">
    <property type="entry name" value="Sigma70_r2"/>
    <property type="match status" value="1"/>
</dbReference>
<dbReference type="CDD" id="cd06171">
    <property type="entry name" value="Sigma70_r4"/>
    <property type="match status" value="1"/>
</dbReference>
<dbReference type="HAMAP" id="MF_00963">
    <property type="entry name" value="Sigma70_RpoD_SigA"/>
    <property type="match status" value="1"/>
</dbReference>
<reference evidence="11 12" key="1">
    <citation type="submission" date="2016-09" db="EMBL/GenBank/DDBJ databases">
        <title>Complete genome sequence of the Lysinibacillus sphaericus LMG 22257, a specie of Bacillus with ureolytic activity that can effectively biodeposit calcium carbonate.</title>
        <authorList>
            <person name="Yan W."/>
        </authorList>
    </citation>
    <scope>NUCLEOTIDE SEQUENCE [LARGE SCALE GENOMIC DNA]</scope>
    <source>
        <strain evidence="11 12">LMG 22257</strain>
    </source>
</reference>
<dbReference type="NCBIfam" id="TIGR02393">
    <property type="entry name" value="RpoD_Cterm"/>
    <property type="match status" value="1"/>
</dbReference>
<name>A0A1D8JGN8_9BACL</name>
<comment type="function">
    <text evidence="6">Sigma factors are initiation factors that promote the attachment of RNA polymerase to specific initiation sites and are then released. This sigma factor is the primary sigma factor during exponential growth.</text>
</comment>
<dbReference type="InterPro" id="IPR014284">
    <property type="entry name" value="RNA_pol_sigma-70_dom"/>
</dbReference>
<evidence type="ECO:0000256" key="5">
    <source>
        <dbReference type="ARBA" id="ARBA00023163"/>
    </source>
</evidence>
<evidence type="ECO:0000256" key="6">
    <source>
        <dbReference type="HAMAP-Rule" id="MF_00963"/>
    </source>
</evidence>
<dbReference type="GO" id="GO:0006352">
    <property type="term" value="P:DNA-templated transcription initiation"/>
    <property type="evidence" value="ECO:0007669"/>
    <property type="project" value="UniProtKB-UniRule"/>
</dbReference>
<keyword evidence="5 6" id="KW-0804">Transcription</keyword>
<dbReference type="PROSITE" id="PS00716">
    <property type="entry name" value="SIGMA70_2"/>
    <property type="match status" value="1"/>
</dbReference>
<feature type="region of interest" description="Sigma-70 factor domain-3" evidence="6">
    <location>
        <begin position="222"/>
        <end position="298"/>
    </location>
</feature>
<keyword evidence="7" id="KW-0175">Coiled coil</keyword>
<dbReference type="Pfam" id="PF04539">
    <property type="entry name" value="Sigma70_r3"/>
    <property type="match status" value="1"/>
</dbReference>
<dbReference type="InterPro" id="IPR028630">
    <property type="entry name" value="Sigma70_RpoD"/>
</dbReference>
<evidence type="ECO:0000256" key="2">
    <source>
        <dbReference type="ARBA" id="ARBA00023015"/>
    </source>
</evidence>
<dbReference type="Pfam" id="PF04545">
    <property type="entry name" value="Sigma70_r4"/>
    <property type="match status" value="1"/>
</dbReference>
<dbReference type="GO" id="GO:0016987">
    <property type="term" value="F:sigma factor activity"/>
    <property type="evidence" value="ECO:0007669"/>
    <property type="project" value="UniProtKB-UniRule"/>
</dbReference>
<keyword evidence="3 6" id="KW-0731">Sigma factor</keyword>
<feature type="short sequence motif" description="Interaction with polymerase core subunit RpoC" evidence="6">
    <location>
        <begin position="167"/>
        <end position="170"/>
    </location>
</feature>
<feature type="DNA-binding region" description="H-T-H motif" evidence="6">
    <location>
        <begin position="337"/>
        <end position="356"/>
    </location>
</feature>
<dbReference type="Proteomes" id="UP000185746">
    <property type="component" value="Chromosome"/>
</dbReference>
<comment type="similarity">
    <text evidence="6">Belongs to the sigma-70 factor family. RpoD/SigA subfamily.</text>
</comment>
<dbReference type="InterPro" id="IPR007127">
    <property type="entry name" value="RNA_pol_sigma_70_r1_1"/>
</dbReference>
<dbReference type="NCBIfam" id="TIGR02937">
    <property type="entry name" value="sigma70-ECF"/>
    <property type="match status" value="1"/>
</dbReference>
<comment type="subunit">
    <text evidence="6">Interacts transiently with the RNA polymerase catalytic core.</text>
</comment>
<organism evidence="11 12">
    <name type="scientific">Sporosarcina ureilytica</name>
    <dbReference type="NCBI Taxonomy" id="298596"/>
    <lineage>
        <taxon>Bacteria</taxon>
        <taxon>Bacillati</taxon>
        <taxon>Bacillota</taxon>
        <taxon>Bacilli</taxon>
        <taxon>Bacillales</taxon>
        <taxon>Caryophanaceae</taxon>
        <taxon>Sporosarcina</taxon>
    </lineage>
</organism>
<dbReference type="Pfam" id="PF00140">
    <property type="entry name" value="Sigma70_r1_2"/>
    <property type="match status" value="1"/>
</dbReference>
<dbReference type="EMBL" id="CP017560">
    <property type="protein sequence ID" value="AOV07877.1"/>
    <property type="molecule type" value="Genomic_DNA"/>
</dbReference>
<evidence type="ECO:0000256" key="1">
    <source>
        <dbReference type="ARBA" id="ARBA00022490"/>
    </source>
</evidence>
<dbReference type="InterPro" id="IPR042189">
    <property type="entry name" value="RNA_pol_sigma_70_r1_1_sf"/>
</dbReference>
<dbReference type="FunFam" id="1.10.10.10:FF:000004">
    <property type="entry name" value="RNA polymerase sigma factor SigA"/>
    <property type="match status" value="1"/>
</dbReference>
<dbReference type="AlphaFoldDB" id="A0A1D8JGN8"/>
<dbReference type="InterPro" id="IPR007627">
    <property type="entry name" value="RNA_pol_sigma70_r2"/>
</dbReference>
<evidence type="ECO:0000256" key="3">
    <source>
        <dbReference type="ARBA" id="ARBA00023082"/>
    </source>
</evidence>
<dbReference type="InterPro" id="IPR007624">
    <property type="entry name" value="RNA_pol_sigma70_r3"/>
</dbReference>
<dbReference type="PANTHER" id="PTHR30603">
    <property type="entry name" value="RNA POLYMERASE SIGMA FACTOR RPO"/>
    <property type="match status" value="1"/>
</dbReference>
<protein>
    <recommendedName>
        <fullName evidence="6">RNA polymerase sigma factor SigA</fullName>
    </recommendedName>
</protein>
<feature type="domain" description="RNA polymerase sigma-70" evidence="10">
    <location>
        <begin position="336"/>
        <end position="362"/>
    </location>
</feature>
<dbReference type="InterPro" id="IPR036388">
    <property type="entry name" value="WH-like_DNA-bd_sf"/>
</dbReference>
<dbReference type="FunFam" id="1.10.601.10:FF:000001">
    <property type="entry name" value="RNA polymerase sigma factor SigA"/>
    <property type="match status" value="1"/>
</dbReference>
<feature type="compositionally biased region" description="Basic and acidic residues" evidence="8">
    <location>
        <begin position="77"/>
        <end position="92"/>
    </location>
</feature>
<dbReference type="GO" id="GO:0005737">
    <property type="term" value="C:cytoplasm"/>
    <property type="evidence" value="ECO:0007669"/>
    <property type="project" value="UniProtKB-SubCell"/>
</dbReference>
<dbReference type="PANTHER" id="PTHR30603:SF60">
    <property type="entry name" value="RNA POLYMERASE SIGMA FACTOR RPOD"/>
    <property type="match status" value="1"/>
</dbReference>
<evidence type="ECO:0000259" key="9">
    <source>
        <dbReference type="PROSITE" id="PS00715"/>
    </source>
</evidence>
<dbReference type="SUPFAM" id="SSF88946">
    <property type="entry name" value="Sigma2 domain of RNA polymerase sigma factors"/>
    <property type="match status" value="1"/>
</dbReference>
<feature type="compositionally biased region" description="Acidic residues" evidence="8">
    <location>
        <begin position="63"/>
        <end position="76"/>
    </location>
</feature>
<keyword evidence="1 6" id="KW-0963">Cytoplasm</keyword>
<feature type="region of interest" description="Disordered" evidence="8">
    <location>
        <begin position="63"/>
        <end position="97"/>
    </location>
</feature>
<evidence type="ECO:0000256" key="8">
    <source>
        <dbReference type="SAM" id="MobiDB-lite"/>
    </source>
</evidence>
<feature type="coiled-coil region" evidence="7">
    <location>
        <begin position="298"/>
        <end position="325"/>
    </location>
</feature>
<dbReference type="Gene3D" id="1.10.220.120">
    <property type="entry name" value="Sigma-70 factor, region 1.1"/>
    <property type="match status" value="1"/>
</dbReference>
<feature type="domain" description="RNA polymerase sigma-70" evidence="9">
    <location>
        <begin position="167"/>
        <end position="180"/>
    </location>
</feature>
<dbReference type="PRINTS" id="PR00046">
    <property type="entry name" value="SIGMA70FCT"/>
</dbReference>
<dbReference type="InterPro" id="IPR009042">
    <property type="entry name" value="RNA_pol_sigma70_r1_2"/>
</dbReference>
<dbReference type="Pfam" id="PF03979">
    <property type="entry name" value="Sigma70_r1_1"/>
    <property type="match status" value="1"/>
</dbReference>
<keyword evidence="4 6" id="KW-0238">DNA-binding</keyword>
<dbReference type="PROSITE" id="PS00715">
    <property type="entry name" value="SIGMA70_1"/>
    <property type="match status" value="1"/>
</dbReference>
<feature type="region of interest" description="Sigma-70 factor domain-4" evidence="6">
    <location>
        <begin position="311"/>
        <end position="364"/>
    </location>
</feature>
<dbReference type="NCBIfam" id="NF006666">
    <property type="entry name" value="PRK09210.1"/>
    <property type="match status" value="1"/>
</dbReference>
<dbReference type="InterPro" id="IPR000943">
    <property type="entry name" value="RNA_pol_sigma70"/>
</dbReference>
<dbReference type="InterPro" id="IPR013325">
    <property type="entry name" value="RNA_pol_sigma_r2"/>
</dbReference>
<keyword evidence="12" id="KW-1185">Reference proteome</keyword>
<dbReference type="InterPro" id="IPR012760">
    <property type="entry name" value="RNA_pol_sigma_RpoD_C"/>
</dbReference>
<dbReference type="SUPFAM" id="SSF88659">
    <property type="entry name" value="Sigma3 and sigma4 domains of RNA polymerase sigma factors"/>
    <property type="match status" value="2"/>
</dbReference>
<proteinExistence type="inferred from homology"/>
<gene>
    <name evidence="6" type="primary">sigA</name>
    <name evidence="11" type="ORF">BI350_10250</name>
</gene>
<sequence length="376" mass="43105">MSKKDISSEVKVELTLKEVQQQLVEAGKKTGELTLDEVTDKLSQFEMEPEQFEEFLDLLEAEGVEMDRESDDEEEENASKKAKEEDDSKMDLNDLSVPPGVKINDPVRMYLKEIGRVELLTGDEEVALAKRIIEGDEEASKELAEANLRLVVSIAKRYVGRGMLFLDLIQEGNMGLIKAVEKFDHTKGFKFSTYATWWIRQAITRAIADQARTIRIPVHMVETINKLIRVQRQLLQDLGREPTPEEIGEEMELTADRVREILKISQEPVSLETPIGEEDDSHLGDFIEDSEAQSPSDHAAYELLKEQLEDVLDTLTDREENVLRLRFGLDDGRTRTLEEVGRVFGVTRERIRQIEAKALRKLRHPSRSKRLKDFLE</sequence>
<evidence type="ECO:0000259" key="10">
    <source>
        <dbReference type="PROSITE" id="PS00716"/>
    </source>
</evidence>
<dbReference type="Gene3D" id="1.10.601.10">
    <property type="entry name" value="RNA Polymerase Primary Sigma Factor"/>
    <property type="match status" value="2"/>
</dbReference>
<dbReference type="RefSeq" id="WP_075528023.1">
    <property type="nucleotide sequence ID" value="NZ_CP017560.1"/>
</dbReference>
<dbReference type="FunFam" id="1.10.10.10:FF:000002">
    <property type="entry name" value="RNA polymerase sigma factor SigA"/>
    <property type="match status" value="1"/>
</dbReference>
<keyword evidence="2 6" id="KW-0805">Transcription regulation</keyword>
<dbReference type="InterPro" id="IPR050239">
    <property type="entry name" value="Sigma-70_RNA_pol_init_factors"/>
</dbReference>
<dbReference type="GO" id="GO:0003677">
    <property type="term" value="F:DNA binding"/>
    <property type="evidence" value="ECO:0007669"/>
    <property type="project" value="UniProtKB-UniRule"/>
</dbReference>
<dbReference type="KEGG" id="surl:BI350_10250"/>
<evidence type="ECO:0000256" key="7">
    <source>
        <dbReference type="SAM" id="Coils"/>
    </source>
</evidence>
<comment type="subcellular location">
    <subcellularLocation>
        <location evidence="6">Cytoplasm</location>
    </subcellularLocation>
</comment>
<evidence type="ECO:0000256" key="4">
    <source>
        <dbReference type="ARBA" id="ARBA00023125"/>
    </source>
</evidence>
<evidence type="ECO:0000313" key="12">
    <source>
        <dbReference type="Proteomes" id="UP000185746"/>
    </source>
</evidence>
<accession>A0A1D8JGN8</accession>
<evidence type="ECO:0000313" key="11">
    <source>
        <dbReference type="EMBL" id="AOV07877.1"/>
    </source>
</evidence>